<keyword evidence="2" id="KW-0645">Protease</keyword>
<evidence type="ECO:0000313" key="9">
    <source>
        <dbReference type="Proteomes" id="UP000631114"/>
    </source>
</evidence>
<evidence type="ECO:0000256" key="3">
    <source>
        <dbReference type="ARBA" id="ARBA00022737"/>
    </source>
</evidence>
<name>A0A835HH29_9MAGN</name>
<feature type="repeat" description="PPR" evidence="6">
    <location>
        <begin position="315"/>
        <end position="349"/>
    </location>
</feature>
<dbReference type="Proteomes" id="UP000631114">
    <property type="component" value="Unassembled WGS sequence"/>
</dbReference>
<dbReference type="OrthoDB" id="185373at2759"/>
<evidence type="ECO:0000256" key="1">
    <source>
        <dbReference type="ARBA" id="ARBA00007626"/>
    </source>
</evidence>
<evidence type="ECO:0000256" key="4">
    <source>
        <dbReference type="ARBA" id="ARBA00022801"/>
    </source>
</evidence>
<dbReference type="PROSITE" id="PS00138">
    <property type="entry name" value="SUBTILASE_SER"/>
    <property type="match status" value="1"/>
</dbReference>
<dbReference type="SUPFAM" id="SSF81901">
    <property type="entry name" value="HCP-like"/>
    <property type="match status" value="1"/>
</dbReference>
<dbReference type="EMBL" id="JADFTS010000007">
    <property type="protein sequence ID" value="KAF9599294.1"/>
    <property type="molecule type" value="Genomic_DNA"/>
</dbReference>
<dbReference type="PROSITE" id="PS51375">
    <property type="entry name" value="PPR"/>
    <property type="match status" value="7"/>
</dbReference>
<dbReference type="Pfam" id="PF13041">
    <property type="entry name" value="PPR_2"/>
    <property type="match status" value="2"/>
</dbReference>
<gene>
    <name evidence="8" type="ORF">IFM89_036592</name>
</gene>
<evidence type="ECO:0000259" key="7">
    <source>
        <dbReference type="Pfam" id="PF00082"/>
    </source>
</evidence>
<dbReference type="Gene3D" id="1.25.40.10">
    <property type="entry name" value="Tetratricopeptide repeat domain"/>
    <property type="match status" value="3"/>
</dbReference>
<reference evidence="8 9" key="1">
    <citation type="submission" date="2020-10" db="EMBL/GenBank/DDBJ databases">
        <title>The Coptis chinensis genome and diversification of protoberbering-type alkaloids.</title>
        <authorList>
            <person name="Wang B."/>
            <person name="Shu S."/>
            <person name="Song C."/>
            <person name="Liu Y."/>
        </authorList>
    </citation>
    <scope>NUCLEOTIDE SEQUENCE [LARGE SCALE GENOMIC DNA]</scope>
    <source>
        <strain evidence="8">HL-2020</strain>
        <tissue evidence="8">Leaf</tissue>
    </source>
</reference>
<dbReference type="SUPFAM" id="SSF52743">
    <property type="entry name" value="Subtilisin-like"/>
    <property type="match status" value="1"/>
</dbReference>
<dbReference type="AlphaFoldDB" id="A0A835HH29"/>
<feature type="repeat" description="PPR" evidence="6">
    <location>
        <begin position="150"/>
        <end position="184"/>
    </location>
</feature>
<dbReference type="Pfam" id="PF12854">
    <property type="entry name" value="PPR_1"/>
    <property type="match status" value="2"/>
</dbReference>
<comment type="caution">
    <text evidence="8">The sequence shown here is derived from an EMBL/GenBank/DDBJ whole genome shotgun (WGS) entry which is preliminary data.</text>
</comment>
<dbReference type="InterPro" id="IPR002885">
    <property type="entry name" value="PPR_rpt"/>
</dbReference>
<dbReference type="InterPro" id="IPR011990">
    <property type="entry name" value="TPR-like_helical_dom_sf"/>
</dbReference>
<proteinExistence type="inferred from homology"/>
<dbReference type="Gene3D" id="3.40.50.200">
    <property type="entry name" value="Peptidase S8/S53 domain"/>
    <property type="match status" value="1"/>
</dbReference>
<evidence type="ECO:0000256" key="2">
    <source>
        <dbReference type="ARBA" id="ARBA00022670"/>
    </source>
</evidence>
<keyword evidence="5" id="KW-0720">Serine protease</keyword>
<feature type="repeat" description="PPR" evidence="6">
    <location>
        <begin position="185"/>
        <end position="219"/>
    </location>
</feature>
<feature type="domain" description="Peptidase S8/S53" evidence="7">
    <location>
        <begin position="446"/>
        <end position="493"/>
    </location>
</feature>
<dbReference type="GO" id="GO:0006508">
    <property type="term" value="P:proteolysis"/>
    <property type="evidence" value="ECO:0007669"/>
    <property type="project" value="UniProtKB-KW"/>
</dbReference>
<dbReference type="GO" id="GO:0004252">
    <property type="term" value="F:serine-type endopeptidase activity"/>
    <property type="evidence" value="ECO:0007669"/>
    <property type="project" value="InterPro"/>
</dbReference>
<feature type="repeat" description="PPR" evidence="6">
    <location>
        <begin position="385"/>
        <end position="419"/>
    </location>
</feature>
<feature type="repeat" description="PPR" evidence="6">
    <location>
        <begin position="255"/>
        <end position="289"/>
    </location>
</feature>
<keyword evidence="9" id="KW-1185">Reference proteome</keyword>
<keyword evidence="3" id="KW-0677">Repeat</keyword>
<feature type="repeat" description="PPR" evidence="6">
    <location>
        <begin position="350"/>
        <end position="384"/>
    </location>
</feature>
<dbReference type="InterPro" id="IPR036852">
    <property type="entry name" value="Peptidase_S8/S53_dom_sf"/>
</dbReference>
<feature type="repeat" description="PPR" evidence="6">
    <location>
        <begin position="220"/>
        <end position="254"/>
    </location>
</feature>
<dbReference type="InterPro" id="IPR023828">
    <property type="entry name" value="Peptidase_S8_Ser-AS"/>
</dbReference>
<dbReference type="Gene3D" id="2.60.40.2310">
    <property type="match status" value="1"/>
</dbReference>
<dbReference type="PANTHER" id="PTHR47941">
    <property type="entry name" value="PENTATRICOPEPTIDE REPEAT-CONTAINING PROTEIN 3, MITOCHONDRIAL"/>
    <property type="match status" value="1"/>
</dbReference>
<dbReference type="Pfam" id="PF00082">
    <property type="entry name" value="Peptidase_S8"/>
    <property type="match status" value="1"/>
</dbReference>
<accession>A0A835HH29</accession>
<comment type="similarity">
    <text evidence="1">Belongs to the PPR family. P subfamily.</text>
</comment>
<dbReference type="InterPro" id="IPR000209">
    <property type="entry name" value="Peptidase_S8/S53_dom"/>
</dbReference>
<protein>
    <recommendedName>
        <fullName evidence="7">Peptidase S8/S53 domain-containing protein</fullName>
    </recommendedName>
</protein>
<evidence type="ECO:0000313" key="8">
    <source>
        <dbReference type="EMBL" id="KAF9599294.1"/>
    </source>
</evidence>
<keyword evidence="4" id="KW-0378">Hydrolase</keyword>
<evidence type="ECO:0000256" key="6">
    <source>
        <dbReference type="PROSITE-ProRule" id="PRU00708"/>
    </source>
</evidence>
<dbReference type="NCBIfam" id="TIGR00756">
    <property type="entry name" value="PPR"/>
    <property type="match status" value="7"/>
</dbReference>
<evidence type="ECO:0000256" key="5">
    <source>
        <dbReference type="ARBA" id="ARBA00022825"/>
    </source>
</evidence>
<sequence length="664" mass="73531">MSQTQKVGWLMQKMVKTPPLKALSLFNSSTQQTQDSATVILQILLSSNLLVQAQSLLLQLISGRLSSVSFSPSSLLSSSTSSTLLLVYDAIVNAYVQSQMPEQSLFYLKEMINRSLVPRSNTFNAVLTLLFNSNLFEQAWLVFNETTNKDSHSFGIMIKGCCQVGHVIKGFEILAQMLEMGFSPTVVIYTSLIDGCCKKGDIEEANKLFIEMGSLGLVPNEVTYTVMINGYFKKGFKKEGLELYEEMKVRGVNPNMYTYNSVLNQYCKDGNVSKAFRMFGEMREKGVARNVVTSGNMEKAFELHLSMEKAGVITDVYTYGVLIHGLCITGNMKDALKLFRLMSEKQLNPNDVIYNTMIYGYCKQDSSYRALRLLKEMREKGMIPNMASYGLTISVLCKDGKWQEGEDLLNEMVTSGLRPSDSIYSTISKARNKNTMANILKTEGLKDARAPMAVSFSSRGPNPIIKASGKYSRMSGTSMSCPHASGAAAYVKTSCLIGLQQMLNFFYGSGHIDPVKAIIPGLVYDLLESDHFNMLCGVGFTTKPIKAISGHDSSVCSGASQTTSKGFPWYLMLEAPILRGLSPNVGVANSAYEAIIGSPTNLRISVRRKVLPFKSLHENQSLLWHYLQVLPRRAIVSLGSPVCSDGIHTIRSPIYWLDSLVYDF</sequence>
<dbReference type="Pfam" id="PF01535">
    <property type="entry name" value="PPR"/>
    <property type="match status" value="2"/>
</dbReference>
<organism evidence="8 9">
    <name type="scientific">Coptis chinensis</name>
    <dbReference type="NCBI Taxonomy" id="261450"/>
    <lineage>
        <taxon>Eukaryota</taxon>
        <taxon>Viridiplantae</taxon>
        <taxon>Streptophyta</taxon>
        <taxon>Embryophyta</taxon>
        <taxon>Tracheophyta</taxon>
        <taxon>Spermatophyta</taxon>
        <taxon>Magnoliopsida</taxon>
        <taxon>Ranunculales</taxon>
        <taxon>Ranunculaceae</taxon>
        <taxon>Coptidoideae</taxon>
        <taxon>Coptis</taxon>
    </lineage>
</organism>